<accession>A0A0J1FSS6</accession>
<sequence length="158" mass="17587">MTDRSPRYKIRRANQGDIGGMVNLLKLLFSLESDFSFDELAQQRGLEMMLGDTGVRCVMVAESLQQIIGMCSAQMLVSTAEGGIVALIEDVVVEETWREQGLGRELLSSIEAWAQEKGASRLQLLADRNNTPALAFYQKMNWKTTRLICLRKGGRSSA</sequence>
<gene>
    <name evidence="4" type="ORF">DEAC_c20520</name>
</gene>
<dbReference type="Gene3D" id="3.40.630.30">
    <property type="match status" value="1"/>
</dbReference>
<dbReference type="PANTHER" id="PTHR43877:SF1">
    <property type="entry name" value="ACETYLTRANSFERASE"/>
    <property type="match status" value="1"/>
</dbReference>
<dbReference type="RefSeq" id="WP_047809918.1">
    <property type="nucleotide sequence ID" value="NZ_LDZY01000006.1"/>
</dbReference>
<dbReference type="InterPro" id="IPR050832">
    <property type="entry name" value="Bact_Acetyltransf"/>
</dbReference>
<dbReference type="EMBL" id="LDZY01000006">
    <property type="protein sequence ID" value="KLU66013.1"/>
    <property type="molecule type" value="Genomic_DNA"/>
</dbReference>
<keyword evidence="5" id="KW-1185">Reference proteome</keyword>
<dbReference type="SUPFAM" id="SSF55729">
    <property type="entry name" value="Acyl-CoA N-acyltransferases (Nat)"/>
    <property type="match status" value="1"/>
</dbReference>
<dbReference type="AlphaFoldDB" id="A0A0J1FSS6"/>
<dbReference type="InterPro" id="IPR000182">
    <property type="entry name" value="GNAT_dom"/>
</dbReference>
<evidence type="ECO:0000256" key="2">
    <source>
        <dbReference type="ARBA" id="ARBA00023315"/>
    </source>
</evidence>
<dbReference type="PROSITE" id="PS51186">
    <property type="entry name" value="GNAT"/>
    <property type="match status" value="1"/>
</dbReference>
<dbReference type="STRING" id="476652.DEAC_c20520"/>
<evidence type="ECO:0000313" key="4">
    <source>
        <dbReference type="EMBL" id="KLU66013.1"/>
    </source>
</evidence>
<dbReference type="InterPro" id="IPR016181">
    <property type="entry name" value="Acyl_CoA_acyltransferase"/>
</dbReference>
<dbReference type="Proteomes" id="UP000036356">
    <property type="component" value="Unassembled WGS sequence"/>
</dbReference>
<organism evidence="4 5">
    <name type="scientific">Desulfosporosinus acididurans</name>
    <dbReference type="NCBI Taxonomy" id="476652"/>
    <lineage>
        <taxon>Bacteria</taxon>
        <taxon>Bacillati</taxon>
        <taxon>Bacillota</taxon>
        <taxon>Clostridia</taxon>
        <taxon>Eubacteriales</taxon>
        <taxon>Desulfitobacteriaceae</taxon>
        <taxon>Desulfosporosinus</taxon>
    </lineage>
</organism>
<evidence type="ECO:0000256" key="1">
    <source>
        <dbReference type="ARBA" id="ARBA00022679"/>
    </source>
</evidence>
<proteinExistence type="predicted"/>
<keyword evidence="2" id="KW-0012">Acyltransferase</keyword>
<dbReference type="PATRIC" id="fig|476652.3.peg.2124"/>
<comment type="caution">
    <text evidence="4">The sequence shown here is derived from an EMBL/GenBank/DDBJ whole genome shotgun (WGS) entry which is preliminary data.</text>
</comment>
<keyword evidence="1 4" id="KW-0808">Transferase</keyword>
<feature type="domain" description="N-acetyltransferase" evidence="3">
    <location>
        <begin position="8"/>
        <end position="158"/>
    </location>
</feature>
<reference evidence="4 5" key="1">
    <citation type="submission" date="2015-06" db="EMBL/GenBank/DDBJ databases">
        <title>Draft genome of the moderately acidophilic sulfate reducer Candidatus Desulfosporosinus acididurans strain M1.</title>
        <authorList>
            <person name="Poehlein A."/>
            <person name="Petzsch P."/>
            <person name="Johnson B.D."/>
            <person name="Schloemann M."/>
            <person name="Daniel R."/>
            <person name="Muehling M."/>
        </authorList>
    </citation>
    <scope>NUCLEOTIDE SEQUENCE [LARGE SCALE GENOMIC DNA]</scope>
    <source>
        <strain evidence="4 5">M1</strain>
    </source>
</reference>
<dbReference type="Pfam" id="PF00583">
    <property type="entry name" value="Acetyltransf_1"/>
    <property type="match status" value="1"/>
</dbReference>
<evidence type="ECO:0000313" key="5">
    <source>
        <dbReference type="Proteomes" id="UP000036356"/>
    </source>
</evidence>
<name>A0A0J1FSS6_9FIRM</name>
<dbReference type="CDD" id="cd04301">
    <property type="entry name" value="NAT_SF"/>
    <property type="match status" value="1"/>
</dbReference>
<dbReference type="GO" id="GO:0016747">
    <property type="term" value="F:acyltransferase activity, transferring groups other than amino-acyl groups"/>
    <property type="evidence" value="ECO:0007669"/>
    <property type="project" value="InterPro"/>
</dbReference>
<evidence type="ECO:0000259" key="3">
    <source>
        <dbReference type="PROSITE" id="PS51186"/>
    </source>
</evidence>
<protein>
    <submittedName>
        <fullName evidence="4">Putative acetyltransferase</fullName>
    </submittedName>
</protein>
<dbReference type="PANTHER" id="PTHR43877">
    <property type="entry name" value="AMINOALKYLPHOSPHONATE N-ACETYLTRANSFERASE-RELATED-RELATED"/>
    <property type="match status" value="1"/>
</dbReference>